<dbReference type="InterPro" id="IPR018755">
    <property type="entry name" value="Phage_Mu_Gp48"/>
</dbReference>
<reference evidence="1 2" key="1">
    <citation type="submission" date="2016-10" db="EMBL/GenBank/DDBJ databases">
        <authorList>
            <person name="de Groot N.N."/>
        </authorList>
    </citation>
    <scope>NUCLEOTIDE SEQUENCE [LARGE SCALE GENOMIC DNA]</scope>
    <source>
        <strain evidence="1 2">DSM 18978</strain>
    </source>
</reference>
<evidence type="ECO:0000313" key="2">
    <source>
        <dbReference type="Proteomes" id="UP000198636"/>
    </source>
</evidence>
<accession>A0A1G5JXP6</accession>
<dbReference type="EMBL" id="FMUS01000022">
    <property type="protein sequence ID" value="SCY92924.1"/>
    <property type="molecule type" value="Genomic_DNA"/>
</dbReference>
<dbReference type="STRING" id="1120976.SAMN03080606_03092"/>
<organism evidence="1 2">
    <name type="scientific">Alkaliphilus peptidifermentans DSM 18978</name>
    <dbReference type="NCBI Taxonomy" id="1120976"/>
    <lineage>
        <taxon>Bacteria</taxon>
        <taxon>Bacillati</taxon>
        <taxon>Bacillota</taxon>
        <taxon>Clostridia</taxon>
        <taxon>Peptostreptococcales</taxon>
        <taxon>Natronincolaceae</taxon>
        <taxon>Alkaliphilus</taxon>
    </lineage>
</organism>
<proteinExistence type="predicted"/>
<protein>
    <recommendedName>
        <fullName evidence="3">DUF2313 domain-containing protein</fullName>
    </recommendedName>
</protein>
<dbReference type="Pfam" id="PF10076">
    <property type="entry name" value="Phage_Mu_Gp48"/>
    <property type="match status" value="1"/>
</dbReference>
<dbReference type="AlphaFoldDB" id="A0A1G5JXP6"/>
<name>A0A1G5JXP6_9FIRM</name>
<dbReference type="RefSeq" id="WP_091545379.1">
    <property type="nucleotide sequence ID" value="NZ_FMUS01000022.1"/>
</dbReference>
<dbReference type="OrthoDB" id="1629754at2"/>
<gene>
    <name evidence="1" type="ORF">SAMN03080606_03092</name>
</gene>
<dbReference type="Proteomes" id="UP000198636">
    <property type="component" value="Unassembled WGS sequence"/>
</dbReference>
<keyword evidence="2" id="KW-1185">Reference proteome</keyword>
<evidence type="ECO:0000313" key="1">
    <source>
        <dbReference type="EMBL" id="SCY92924.1"/>
    </source>
</evidence>
<evidence type="ECO:0008006" key="3">
    <source>
        <dbReference type="Google" id="ProtNLM"/>
    </source>
</evidence>
<sequence>MGSKMITYLPLFMRKSKIYKEIFNSEEKQLMLLEADIKDIKKQLNIDTATWALSIYEEELGIKTDLNKTFEERRSIVKSKWRGTGKVDARLIQVVAEAYSNGEVAVSFDGSIIVKFVGARGIPPNIEDLEKAINDIKPAHLPFRFQFTYLTWSEFDAYNKTWDEWDSLNLTWDELETYRGVI</sequence>